<keyword evidence="5" id="KW-1185">Reference proteome</keyword>
<gene>
    <name evidence="4" type="ORF">BK138_04935</name>
</gene>
<sequence>MTTMIDKVAWIQIQDGRVLSARSKGKDTYYLPGGKREPGETDEQTLIREIREELTVAIDPETLAFVGTFEAQAHGKAENVTVQMSCYTGAYSGELRPSAEIEEFAWLTYADRSRVSPVCQRIFDHLHERQWI</sequence>
<dbReference type="Pfam" id="PF00293">
    <property type="entry name" value="NUDIX"/>
    <property type="match status" value="1"/>
</dbReference>
<dbReference type="InterPro" id="IPR020084">
    <property type="entry name" value="NUDIX_hydrolase_CS"/>
</dbReference>
<dbReference type="STRING" id="297318.BK138_04935"/>
<dbReference type="PANTHER" id="PTHR43046">
    <property type="entry name" value="GDP-MANNOSE MANNOSYL HYDROLASE"/>
    <property type="match status" value="1"/>
</dbReference>
<dbReference type="AlphaFoldDB" id="A0A1R1F1F5"/>
<accession>A0A1R1F1F5</accession>
<evidence type="ECO:0000256" key="2">
    <source>
        <dbReference type="ARBA" id="ARBA00022801"/>
    </source>
</evidence>
<dbReference type="GO" id="GO:0016787">
    <property type="term" value="F:hydrolase activity"/>
    <property type="evidence" value="ECO:0007669"/>
    <property type="project" value="UniProtKB-KW"/>
</dbReference>
<name>A0A1R1F1F5_9BACL</name>
<dbReference type="PROSITE" id="PS51462">
    <property type="entry name" value="NUDIX"/>
    <property type="match status" value="1"/>
</dbReference>
<dbReference type="Proteomes" id="UP000187172">
    <property type="component" value="Unassembled WGS sequence"/>
</dbReference>
<comment type="cofactor">
    <cofactor evidence="1">
        <name>Mg(2+)</name>
        <dbReference type="ChEBI" id="CHEBI:18420"/>
    </cofactor>
</comment>
<comment type="caution">
    <text evidence="4">The sequence shown here is derived from an EMBL/GenBank/DDBJ whole genome shotgun (WGS) entry which is preliminary data.</text>
</comment>
<dbReference type="RefSeq" id="WP_076166708.1">
    <property type="nucleotide sequence ID" value="NZ_MRTP01000001.1"/>
</dbReference>
<dbReference type="SUPFAM" id="SSF55811">
    <property type="entry name" value="Nudix"/>
    <property type="match status" value="1"/>
</dbReference>
<feature type="domain" description="Nudix hydrolase" evidence="3">
    <location>
        <begin position="1"/>
        <end position="132"/>
    </location>
</feature>
<evidence type="ECO:0000259" key="3">
    <source>
        <dbReference type="PROSITE" id="PS51462"/>
    </source>
</evidence>
<dbReference type="PANTHER" id="PTHR43046:SF2">
    <property type="entry name" value="8-OXO-DGTP DIPHOSPHATASE-RELATED"/>
    <property type="match status" value="1"/>
</dbReference>
<dbReference type="InterPro" id="IPR000086">
    <property type="entry name" value="NUDIX_hydrolase_dom"/>
</dbReference>
<dbReference type="PROSITE" id="PS00893">
    <property type="entry name" value="NUDIX_BOX"/>
    <property type="match status" value="1"/>
</dbReference>
<proteinExistence type="predicted"/>
<protein>
    <submittedName>
        <fullName evidence="4">DNA mismatch repair protein MutT</fullName>
    </submittedName>
</protein>
<dbReference type="CDD" id="cd04690">
    <property type="entry name" value="NUDIX_Hydrolase"/>
    <property type="match status" value="1"/>
</dbReference>
<dbReference type="InterPro" id="IPR015797">
    <property type="entry name" value="NUDIX_hydrolase-like_dom_sf"/>
</dbReference>
<evidence type="ECO:0000256" key="1">
    <source>
        <dbReference type="ARBA" id="ARBA00001946"/>
    </source>
</evidence>
<organism evidence="4 5">
    <name type="scientific">Paenibacillus rhizosphaerae</name>
    <dbReference type="NCBI Taxonomy" id="297318"/>
    <lineage>
        <taxon>Bacteria</taxon>
        <taxon>Bacillati</taxon>
        <taxon>Bacillota</taxon>
        <taxon>Bacilli</taxon>
        <taxon>Bacillales</taxon>
        <taxon>Paenibacillaceae</taxon>
        <taxon>Paenibacillus</taxon>
    </lineage>
</organism>
<evidence type="ECO:0000313" key="4">
    <source>
        <dbReference type="EMBL" id="OMF57925.1"/>
    </source>
</evidence>
<dbReference type="EMBL" id="MRTP01000001">
    <property type="protein sequence ID" value="OMF57925.1"/>
    <property type="molecule type" value="Genomic_DNA"/>
</dbReference>
<keyword evidence="2" id="KW-0378">Hydrolase</keyword>
<reference evidence="4 5" key="1">
    <citation type="submission" date="2016-11" db="EMBL/GenBank/DDBJ databases">
        <title>Paenibacillus species isolates.</title>
        <authorList>
            <person name="Beno S.M."/>
        </authorList>
    </citation>
    <scope>NUCLEOTIDE SEQUENCE [LARGE SCALE GENOMIC DNA]</scope>
    <source>
        <strain evidence="4 5">FSL R5-0378</strain>
    </source>
</reference>
<evidence type="ECO:0000313" key="5">
    <source>
        <dbReference type="Proteomes" id="UP000187172"/>
    </source>
</evidence>
<dbReference type="Gene3D" id="3.90.79.10">
    <property type="entry name" value="Nucleoside Triphosphate Pyrophosphohydrolase"/>
    <property type="match status" value="1"/>
</dbReference>